<evidence type="ECO:0000313" key="1">
    <source>
        <dbReference type="EMBL" id="MBA4865910.1"/>
    </source>
</evidence>
<sequence length="144" mass="16480">MNRVEPRMPAAAYKTFQILAPVPTHWRPASCAEVDCPDYVNGWRVRIEGLDAQMLHAAKTSGRKYSELRVAEGETWLVYEAGQPCFRAAQHRKRIDRPELFLVRDGDHRGNPRGTKARMHAKPEHWVENFAEHQQGLADAHQKG</sequence>
<dbReference type="RefSeq" id="WP_181867347.1">
    <property type="nucleotide sequence ID" value="NZ_JACEQY010000049.1"/>
</dbReference>
<dbReference type="EMBL" id="JACEQY010000049">
    <property type="protein sequence ID" value="MBA4865910.1"/>
    <property type="molecule type" value="Genomic_DNA"/>
</dbReference>
<dbReference type="Proteomes" id="UP000586976">
    <property type="component" value="Unassembled WGS sequence"/>
</dbReference>
<evidence type="ECO:0000313" key="2">
    <source>
        <dbReference type="Proteomes" id="UP000586976"/>
    </source>
</evidence>
<proteinExistence type="predicted"/>
<accession>A0A7W2D6Y7</accession>
<reference evidence="1 2" key="1">
    <citation type="submission" date="2020-07" db="EMBL/GenBank/DDBJ databases">
        <title>Streptomyces isolated from Indian soil.</title>
        <authorList>
            <person name="Mandal S."/>
            <person name="Maiti P.K."/>
        </authorList>
    </citation>
    <scope>NUCLEOTIDE SEQUENCE [LARGE SCALE GENOMIC DNA]</scope>
    <source>
        <strain evidence="1 2">PSKA54</strain>
    </source>
</reference>
<comment type="caution">
    <text evidence="1">The sequence shown here is derived from an EMBL/GenBank/DDBJ whole genome shotgun (WGS) entry which is preliminary data.</text>
</comment>
<dbReference type="AlphaFoldDB" id="A0A7W2D6Y7"/>
<keyword evidence="2" id="KW-1185">Reference proteome</keyword>
<protein>
    <submittedName>
        <fullName evidence="1">Uncharacterized protein</fullName>
    </submittedName>
</protein>
<organism evidence="1 2">
    <name type="scientific">Streptomyces himalayensis subsp. aureolus</name>
    <dbReference type="NCBI Taxonomy" id="2758039"/>
    <lineage>
        <taxon>Bacteria</taxon>
        <taxon>Bacillati</taxon>
        <taxon>Actinomycetota</taxon>
        <taxon>Actinomycetes</taxon>
        <taxon>Kitasatosporales</taxon>
        <taxon>Streptomycetaceae</taxon>
        <taxon>Streptomyces</taxon>
        <taxon>Streptomyces himalayensis</taxon>
    </lineage>
</organism>
<gene>
    <name evidence="1" type="ORF">H1V43_32115</name>
</gene>
<name>A0A7W2D6Y7_9ACTN</name>